<protein>
    <submittedName>
        <fullName evidence="2">Uncharacterized protein</fullName>
    </submittedName>
</protein>
<dbReference type="EMBL" id="BPLR01020017">
    <property type="protein sequence ID" value="GIX74015.1"/>
    <property type="molecule type" value="Genomic_DNA"/>
</dbReference>
<sequence>MNVTSKGKCMIAVDPFNLPPVQEEGNERYSGGQRYLGPVPDDEDGSGEQDSTETAVQVDQVQVPTSPLGAY</sequence>
<accession>A0AAV4MQA1</accession>
<feature type="region of interest" description="Disordered" evidence="1">
    <location>
        <begin position="17"/>
        <end position="71"/>
    </location>
</feature>
<dbReference type="Proteomes" id="UP001054945">
    <property type="component" value="Unassembled WGS sequence"/>
</dbReference>
<comment type="caution">
    <text evidence="2">The sequence shown here is derived from an EMBL/GenBank/DDBJ whole genome shotgun (WGS) entry which is preliminary data.</text>
</comment>
<evidence type="ECO:0000313" key="3">
    <source>
        <dbReference type="Proteomes" id="UP001054945"/>
    </source>
</evidence>
<dbReference type="AlphaFoldDB" id="A0AAV4MQA1"/>
<feature type="compositionally biased region" description="Acidic residues" evidence="1">
    <location>
        <begin position="40"/>
        <end position="51"/>
    </location>
</feature>
<proteinExistence type="predicted"/>
<evidence type="ECO:0000256" key="1">
    <source>
        <dbReference type="SAM" id="MobiDB-lite"/>
    </source>
</evidence>
<name>A0AAV4MQA1_CAEEX</name>
<keyword evidence="3" id="KW-1185">Reference proteome</keyword>
<organism evidence="2 3">
    <name type="scientific">Caerostris extrusa</name>
    <name type="common">Bark spider</name>
    <name type="synonym">Caerostris bankana</name>
    <dbReference type="NCBI Taxonomy" id="172846"/>
    <lineage>
        <taxon>Eukaryota</taxon>
        <taxon>Metazoa</taxon>
        <taxon>Ecdysozoa</taxon>
        <taxon>Arthropoda</taxon>
        <taxon>Chelicerata</taxon>
        <taxon>Arachnida</taxon>
        <taxon>Araneae</taxon>
        <taxon>Araneomorphae</taxon>
        <taxon>Entelegynae</taxon>
        <taxon>Araneoidea</taxon>
        <taxon>Araneidae</taxon>
        <taxon>Caerostris</taxon>
    </lineage>
</organism>
<reference evidence="2 3" key="1">
    <citation type="submission" date="2021-06" db="EMBL/GenBank/DDBJ databases">
        <title>Caerostris extrusa draft genome.</title>
        <authorList>
            <person name="Kono N."/>
            <person name="Arakawa K."/>
        </authorList>
    </citation>
    <scope>NUCLEOTIDE SEQUENCE [LARGE SCALE GENOMIC DNA]</scope>
</reference>
<feature type="compositionally biased region" description="Polar residues" evidence="1">
    <location>
        <begin position="52"/>
        <end position="65"/>
    </location>
</feature>
<evidence type="ECO:0000313" key="2">
    <source>
        <dbReference type="EMBL" id="GIX74015.1"/>
    </source>
</evidence>
<gene>
    <name evidence="2" type="ORF">CEXT_489341</name>
</gene>